<dbReference type="GeneID" id="108045768"/>
<proteinExistence type="predicted"/>
<keyword evidence="1" id="KW-1133">Transmembrane helix</keyword>
<protein>
    <submittedName>
        <fullName evidence="4">Uncharacterized protein LOC108045768 isoform X2</fullName>
    </submittedName>
</protein>
<evidence type="ECO:0000256" key="1">
    <source>
        <dbReference type="SAM" id="Phobius"/>
    </source>
</evidence>
<reference evidence="2" key="3">
    <citation type="submission" date="2025-05" db="UniProtKB">
        <authorList>
            <consortium name="EnsemblMetazoa"/>
        </authorList>
    </citation>
    <scope>IDENTIFICATION</scope>
</reference>
<dbReference type="RefSeq" id="XP_016980676.1">
    <property type="nucleotide sequence ID" value="XM_017125187.1"/>
</dbReference>
<dbReference type="Proteomes" id="UP001652680">
    <property type="component" value="Unassembled WGS sequence"/>
</dbReference>
<name>A0A6P4F5P5_DRORH</name>
<keyword evidence="1" id="KW-0812">Transmembrane</keyword>
<reference evidence="4" key="2">
    <citation type="submission" date="2025-04" db="UniProtKB">
        <authorList>
            <consortium name="RefSeq"/>
        </authorList>
    </citation>
    <scope>IDENTIFICATION</scope>
</reference>
<keyword evidence="3" id="KW-1185">Reference proteome</keyword>
<evidence type="ECO:0000313" key="3">
    <source>
        <dbReference type="Proteomes" id="UP001652680"/>
    </source>
</evidence>
<evidence type="ECO:0000313" key="4">
    <source>
        <dbReference type="RefSeq" id="XP_016980676.1"/>
    </source>
</evidence>
<dbReference type="EnsemblMetazoa" id="XM_017125187.2">
    <property type="protein sequence ID" value="XP_016980676.1"/>
    <property type="gene ID" value="LOC108045768"/>
</dbReference>
<evidence type="ECO:0000313" key="2">
    <source>
        <dbReference type="EnsemblMetazoa" id="XP_016980676.1"/>
    </source>
</evidence>
<organism evidence="4">
    <name type="scientific">Drosophila rhopaloa</name>
    <name type="common">Fruit fly</name>
    <dbReference type="NCBI Taxonomy" id="1041015"/>
    <lineage>
        <taxon>Eukaryota</taxon>
        <taxon>Metazoa</taxon>
        <taxon>Ecdysozoa</taxon>
        <taxon>Arthropoda</taxon>
        <taxon>Hexapoda</taxon>
        <taxon>Insecta</taxon>
        <taxon>Pterygota</taxon>
        <taxon>Neoptera</taxon>
        <taxon>Endopterygota</taxon>
        <taxon>Diptera</taxon>
        <taxon>Brachycera</taxon>
        <taxon>Muscomorpha</taxon>
        <taxon>Ephydroidea</taxon>
        <taxon>Drosophilidae</taxon>
        <taxon>Drosophila</taxon>
        <taxon>Sophophora</taxon>
    </lineage>
</organism>
<sequence length="112" mass="12013">MKFIISCCICFWKAETSMDAALRTLPFLIASEIVLVAAGNSVATFIFFGRTTCVLLPATFSTRTTTAGCCVPRLLLPTPLMGRAEPGYFCLLSGSRSWASQRSSYVAASLAS</sequence>
<accession>A0A6P4F5P5</accession>
<keyword evidence="1" id="KW-0472">Membrane</keyword>
<gene>
    <name evidence="4" type="primary">LOC108045768</name>
    <name evidence="2" type="synonym">108045768</name>
</gene>
<reference evidence="3" key="1">
    <citation type="journal article" date="2021" name="Elife">
        <title>Highly contiguous assemblies of 101 drosophilid genomes.</title>
        <authorList>
            <person name="Kim B.Y."/>
            <person name="Wang J.R."/>
            <person name="Miller D.E."/>
            <person name="Barmina O."/>
            <person name="Delaney E."/>
            <person name="Thompson A."/>
            <person name="Comeault A.A."/>
            <person name="Peede D."/>
            <person name="D'Agostino E.R."/>
            <person name="Pelaez J."/>
            <person name="Aguilar J.M."/>
            <person name="Haji D."/>
            <person name="Matsunaga T."/>
            <person name="Armstrong E.E."/>
            <person name="Zych M."/>
            <person name="Ogawa Y."/>
            <person name="Stamenkovic-Radak M."/>
            <person name="Jelic M."/>
            <person name="Veselinovic M.S."/>
            <person name="Tanaskovic M."/>
            <person name="Eric P."/>
            <person name="Gao J.J."/>
            <person name="Katoh T.K."/>
            <person name="Toda M.J."/>
            <person name="Watabe H."/>
            <person name="Watada M."/>
            <person name="Davis J.S."/>
            <person name="Moyle L.C."/>
            <person name="Manoli G."/>
            <person name="Bertolini E."/>
            <person name="Kostal V."/>
            <person name="Hawley R.S."/>
            <person name="Takahashi A."/>
            <person name="Jones C.D."/>
            <person name="Price D.K."/>
            <person name="Whiteman N."/>
            <person name="Kopp A."/>
            <person name="Matute D.R."/>
            <person name="Petrov D.A."/>
        </authorList>
    </citation>
    <scope>NUCLEOTIDE SEQUENCE [LARGE SCALE GENOMIC DNA]</scope>
</reference>
<dbReference type="AlphaFoldDB" id="A0A6P4F5P5"/>
<feature type="transmembrane region" description="Helical" evidence="1">
    <location>
        <begin position="26"/>
        <end position="48"/>
    </location>
</feature>